<name>A0AAV0I9E1_9ROSI</name>
<gene>
    <name evidence="2" type="ORF">LITE_LOCUS7872</name>
</gene>
<feature type="compositionally biased region" description="Acidic residues" evidence="1">
    <location>
        <begin position="195"/>
        <end position="204"/>
    </location>
</feature>
<reference evidence="2" key="1">
    <citation type="submission" date="2022-08" db="EMBL/GenBank/DDBJ databases">
        <authorList>
            <person name="Gutierrez-Valencia J."/>
        </authorList>
    </citation>
    <scope>NUCLEOTIDE SEQUENCE</scope>
</reference>
<keyword evidence="3" id="KW-1185">Reference proteome</keyword>
<feature type="compositionally biased region" description="Polar residues" evidence="1">
    <location>
        <begin position="45"/>
        <end position="64"/>
    </location>
</feature>
<proteinExistence type="predicted"/>
<feature type="compositionally biased region" description="Basic and acidic residues" evidence="1">
    <location>
        <begin position="508"/>
        <end position="524"/>
    </location>
</feature>
<feature type="compositionally biased region" description="Basic and acidic residues" evidence="1">
    <location>
        <begin position="9"/>
        <end position="19"/>
    </location>
</feature>
<accession>A0AAV0I9E1</accession>
<dbReference type="PANTHER" id="PTHR34194">
    <property type="entry name" value="F14J8.16 PROTEIN"/>
    <property type="match status" value="1"/>
</dbReference>
<feature type="compositionally biased region" description="Basic and acidic residues" evidence="1">
    <location>
        <begin position="599"/>
        <end position="612"/>
    </location>
</feature>
<protein>
    <submittedName>
        <fullName evidence="2">Uncharacterized protein</fullName>
    </submittedName>
</protein>
<feature type="region of interest" description="Disordered" evidence="1">
    <location>
        <begin position="136"/>
        <end position="164"/>
    </location>
</feature>
<feature type="compositionally biased region" description="Basic and acidic residues" evidence="1">
    <location>
        <begin position="534"/>
        <end position="579"/>
    </location>
</feature>
<organism evidence="2 3">
    <name type="scientific">Linum tenue</name>
    <dbReference type="NCBI Taxonomy" id="586396"/>
    <lineage>
        <taxon>Eukaryota</taxon>
        <taxon>Viridiplantae</taxon>
        <taxon>Streptophyta</taxon>
        <taxon>Embryophyta</taxon>
        <taxon>Tracheophyta</taxon>
        <taxon>Spermatophyta</taxon>
        <taxon>Magnoliopsida</taxon>
        <taxon>eudicotyledons</taxon>
        <taxon>Gunneridae</taxon>
        <taxon>Pentapetalae</taxon>
        <taxon>rosids</taxon>
        <taxon>fabids</taxon>
        <taxon>Malpighiales</taxon>
        <taxon>Linaceae</taxon>
        <taxon>Linum</taxon>
    </lineage>
</organism>
<dbReference type="EMBL" id="CAMGYJ010000003">
    <property type="protein sequence ID" value="CAI0393294.1"/>
    <property type="molecule type" value="Genomic_DNA"/>
</dbReference>
<feature type="compositionally biased region" description="Acidic residues" evidence="1">
    <location>
        <begin position="218"/>
        <end position="234"/>
    </location>
</feature>
<comment type="caution">
    <text evidence="2">The sequence shown here is derived from an EMBL/GenBank/DDBJ whole genome shotgun (WGS) entry which is preliminary data.</text>
</comment>
<feature type="compositionally biased region" description="Polar residues" evidence="1">
    <location>
        <begin position="639"/>
        <end position="648"/>
    </location>
</feature>
<dbReference type="PANTHER" id="PTHR34194:SF2">
    <property type="entry name" value="F14J8.16 PROTEIN"/>
    <property type="match status" value="1"/>
</dbReference>
<feature type="compositionally biased region" description="Basic and acidic residues" evidence="1">
    <location>
        <begin position="468"/>
        <end position="501"/>
    </location>
</feature>
<feature type="region of interest" description="Disordered" evidence="1">
    <location>
        <begin position="382"/>
        <end position="613"/>
    </location>
</feature>
<feature type="region of interest" description="Disordered" evidence="1">
    <location>
        <begin position="625"/>
        <end position="649"/>
    </location>
</feature>
<evidence type="ECO:0000313" key="2">
    <source>
        <dbReference type="EMBL" id="CAI0393294.1"/>
    </source>
</evidence>
<evidence type="ECO:0000256" key="1">
    <source>
        <dbReference type="SAM" id="MobiDB-lite"/>
    </source>
</evidence>
<dbReference type="AlphaFoldDB" id="A0AAV0I9E1"/>
<feature type="region of interest" description="Disordered" evidence="1">
    <location>
        <begin position="190"/>
        <end position="237"/>
    </location>
</feature>
<sequence length="868" mass="96821">MGSLKRKSRGTDYMEDERMQRRKKRRHMADLSHEGYPSKNGISGGSTAKTRTRTRGNLPNQGASNDHHYPPDDDYKFFLDSLGLGLPSAADSGDRVGGTSGCDSEAATRGMCSDLKGDWPDLDIDLFQLLAEKGGGSSSIRAEDDGVGNGGDPGATSGCGTSMDGDNEAARYVDDSYLRACYSGDKNGMSCKDDTGDEATDDGCDDKSGDSFHGNSEFVEEAGEIGGSGDDDTSFDNVAPAEEVADHCRHFDLSDPDQTADDDILEASDPAYLSFLENLREDGTAYSVELPVSNGKSLSFVYEKQYVSRGQCDAGEPRQTSLQRKNGEPDICLGLRCDETQGHCQIGNEGGAGCDPRVPNGSNKSLLTGRKFSYKTENGVRSGFRREEKSQMEDLLERESKRKGEERGDSKVACARERRSCSSLKPRIRDEAGDAPENACRTEAPMPARVQSKSGDTREKNVLVPSLVRDKTTETVPCRESKKKGEERGDPKVASGRERRSCSPLKPKIRDEKGDAPENAHSREAPMPARVKPKSGETRTEKVPVRKEEQKTKAQKDVSDMHDTKRRRLIPDRTQRKESLNPVPCEEPATTKMPSNKNEQCKPKVELDDMQDRKRRRLISAETLKKGSLNPVPREEPATTKTPSNRNQCCRPKIDEDQIDKCYEIFLCSLKKKPTHIEFVPSVGERVLYHDYPTSYPTSPSDSDLMEIDAATFANDVNTPFVLAKNHGIIDLDLEPEEGHGGNHYNSVFRVKLLENLRKPYDRREYEELLKEVSCRKQMVKDRELRHGRTVEIKLEAFGQSYLDKYTDFARKLHELKPDSECNRPVRLNLLRGFFYWLENLPLPGSFHPWLDESCLKVLPSSKLAPRN</sequence>
<feature type="region of interest" description="Disordered" evidence="1">
    <location>
        <begin position="1"/>
        <end position="72"/>
    </location>
</feature>
<evidence type="ECO:0000313" key="3">
    <source>
        <dbReference type="Proteomes" id="UP001154282"/>
    </source>
</evidence>
<dbReference type="Proteomes" id="UP001154282">
    <property type="component" value="Unassembled WGS sequence"/>
</dbReference>
<feature type="compositionally biased region" description="Basic and acidic residues" evidence="1">
    <location>
        <begin position="384"/>
        <end position="420"/>
    </location>
</feature>